<sequence>MLHAEIREQGYRGSQRTVRRHLQPIRHSGLPAPTTPATPTIRQVTAWIVRKPESLAAEDQNHLTQLLTRCPELNAVATCVTGFAAIMDEHRGHDLPEWLTQADAAELAPLRSFTRSLRHDLAAVTAGLTLPWNSGPVEGDVNRIKMLKRQMYGRASIDLLRHRILHA</sequence>
<dbReference type="PANTHER" id="PTHR33498">
    <property type="entry name" value="TRANSPOSASE FOR INSERTION SEQUENCE ELEMENT IS1557"/>
    <property type="match status" value="1"/>
</dbReference>
<proteinExistence type="predicted"/>
<protein>
    <recommendedName>
        <fullName evidence="1">Transposase IS204/IS1001/IS1096/IS1165 DDE domain-containing protein</fullName>
    </recommendedName>
</protein>
<evidence type="ECO:0000259" key="1">
    <source>
        <dbReference type="Pfam" id="PF01610"/>
    </source>
</evidence>
<dbReference type="InterPro" id="IPR002560">
    <property type="entry name" value="Transposase_DDE"/>
</dbReference>
<feature type="domain" description="Transposase IS204/IS1001/IS1096/IS1165 DDE" evidence="1">
    <location>
        <begin position="37"/>
        <end position="164"/>
    </location>
</feature>
<name>A0A810MWB0_9ACTN</name>
<gene>
    <name evidence="2" type="ORF">Prubr_18610</name>
</gene>
<evidence type="ECO:0000313" key="2">
    <source>
        <dbReference type="EMBL" id="BCJ64840.1"/>
    </source>
</evidence>
<evidence type="ECO:0000313" key="3">
    <source>
        <dbReference type="Proteomes" id="UP000680866"/>
    </source>
</evidence>
<dbReference type="EMBL" id="AP023359">
    <property type="protein sequence ID" value="BCJ64840.1"/>
    <property type="molecule type" value="Genomic_DNA"/>
</dbReference>
<reference evidence="2" key="1">
    <citation type="submission" date="2020-08" db="EMBL/GenBank/DDBJ databases">
        <title>Whole genome shotgun sequence of Polymorphospora rubra NBRC 101157.</title>
        <authorList>
            <person name="Komaki H."/>
            <person name="Tamura T."/>
        </authorList>
    </citation>
    <scope>NUCLEOTIDE SEQUENCE</scope>
    <source>
        <strain evidence="2">NBRC 101157</strain>
    </source>
</reference>
<dbReference type="Proteomes" id="UP000680866">
    <property type="component" value="Chromosome"/>
</dbReference>
<dbReference type="RefSeq" id="WP_212823749.1">
    <property type="nucleotide sequence ID" value="NZ_AP023359.1"/>
</dbReference>
<organism evidence="2 3">
    <name type="scientific">Polymorphospora rubra</name>
    <dbReference type="NCBI Taxonomy" id="338584"/>
    <lineage>
        <taxon>Bacteria</taxon>
        <taxon>Bacillati</taxon>
        <taxon>Actinomycetota</taxon>
        <taxon>Actinomycetes</taxon>
        <taxon>Micromonosporales</taxon>
        <taxon>Micromonosporaceae</taxon>
        <taxon>Polymorphospora</taxon>
    </lineage>
</organism>
<dbReference type="PANTHER" id="PTHR33498:SF1">
    <property type="entry name" value="TRANSPOSASE FOR INSERTION SEQUENCE ELEMENT IS1557"/>
    <property type="match status" value="1"/>
</dbReference>
<accession>A0A810MWB0</accession>
<dbReference type="InterPro" id="IPR047951">
    <property type="entry name" value="Transpos_ISL3"/>
</dbReference>
<keyword evidence="3" id="KW-1185">Reference proteome</keyword>
<dbReference type="AlphaFoldDB" id="A0A810MWB0"/>
<dbReference type="Pfam" id="PF01610">
    <property type="entry name" value="DDE_Tnp_ISL3"/>
    <property type="match status" value="1"/>
</dbReference>
<dbReference type="KEGG" id="pry:Prubr_18610"/>